<dbReference type="Proteomes" id="UP000246569">
    <property type="component" value="Unassembled WGS sequence"/>
</dbReference>
<comment type="similarity">
    <text evidence="6">Belongs to the FAD-dependent oxidoreductase family.</text>
</comment>
<dbReference type="Pfam" id="PF07992">
    <property type="entry name" value="Pyr_redox_2"/>
    <property type="match status" value="1"/>
</dbReference>
<dbReference type="Pfam" id="PF00301">
    <property type="entry name" value="Rubredoxin"/>
    <property type="match status" value="1"/>
</dbReference>
<dbReference type="InterPro" id="IPR050260">
    <property type="entry name" value="FAD-bd_OxRdtase"/>
</dbReference>
<dbReference type="FunFam" id="2.20.28.10:FF:000001">
    <property type="entry name" value="Rubredoxin"/>
    <property type="match status" value="1"/>
</dbReference>
<evidence type="ECO:0000256" key="2">
    <source>
        <dbReference type="ARBA" id="ARBA00001974"/>
    </source>
</evidence>
<keyword evidence="7" id="KW-0813">Transport</keyword>
<feature type="domain" description="Rubredoxin-like" evidence="13">
    <location>
        <begin position="8"/>
        <end position="59"/>
    </location>
</feature>
<dbReference type="SUPFAM" id="SSF51905">
    <property type="entry name" value="FAD/NAD(P)-binding domain"/>
    <property type="match status" value="1"/>
</dbReference>
<dbReference type="PANTHER" id="PTHR43429:SF3">
    <property type="entry name" value="NITRITE REDUCTASE [NAD(P)H]"/>
    <property type="match status" value="1"/>
</dbReference>
<keyword evidence="8" id="KW-0285">Flavoprotein</keyword>
<evidence type="ECO:0000256" key="11">
    <source>
        <dbReference type="ARBA" id="ARBA00022982"/>
    </source>
</evidence>
<reference evidence="14 15" key="1">
    <citation type="submission" date="2018-05" db="EMBL/GenBank/DDBJ databases">
        <title>Genomic Encyclopedia of Type Strains, Phase IV (KMG-IV): sequencing the most valuable type-strain genomes for metagenomic binning, comparative biology and taxonomic classification.</title>
        <authorList>
            <person name="Goeker M."/>
        </authorList>
    </citation>
    <scope>NUCLEOTIDE SEQUENCE [LARGE SCALE GENOMIC DNA]</scope>
    <source>
        <strain evidence="14 15">DSM 23606</strain>
    </source>
</reference>
<dbReference type="SUPFAM" id="SSF57802">
    <property type="entry name" value="Rubredoxin-like"/>
    <property type="match status" value="1"/>
</dbReference>
<evidence type="ECO:0000256" key="7">
    <source>
        <dbReference type="ARBA" id="ARBA00022448"/>
    </source>
</evidence>
<dbReference type="Gene3D" id="3.50.50.60">
    <property type="entry name" value="FAD/NAD(P)-binding domain"/>
    <property type="match status" value="2"/>
</dbReference>
<evidence type="ECO:0000256" key="4">
    <source>
        <dbReference type="ARBA" id="ARBA00004933"/>
    </source>
</evidence>
<keyword evidence="15" id="KW-1185">Reference proteome</keyword>
<keyword evidence="12" id="KW-0408">Iron</keyword>
<dbReference type="RefSeq" id="WP_110016540.1">
    <property type="nucleotide sequence ID" value="NZ_QGTJ01000001.1"/>
</dbReference>
<keyword evidence="11" id="KW-0249">Electron transport</keyword>
<comment type="similarity">
    <text evidence="5">Belongs to the rubredoxin family.</text>
</comment>
<dbReference type="GO" id="GO:0005506">
    <property type="term" value="F:iron ion binding"/>
    <property type="evidence" value="ECO:0007669"/>
    <property type="project" value="InterPro"/>
</dbReference>
<evidence type="ECO:0000259" key="13">
    <source>
        <dbReference type="PROSITE" id="PS50903"/>
    </source>
</evidence>
<dbReference type="PRINTS" id="PR00163">
    <property type="entry name" value="RUBREDOXIN"/>
</dbReference>
<evidence type="ECO:0000256" key="1">
    <source>
        <dbReference type="ARBA" id="ARBA00001965"/>
    </source>
</evidence>
<dbReference type="InterPro" id="IPR036188">
    <property type="entry name" value="FAD/NAD-bd_sf"/>
</dbReference>
<dbReference type="EMBL" id="QGTJ01000001">
    <property type="protein sequence ID" value="PWV65532.1"/>
    <property type="molecule type" value="Genomic_DNA"/>
</dbReference>
<organism evidence="14 15">
    <name type="scientific">Plasticicumulans acidivorans</name>
    <dbReference type="NCBI Taxonomy" id="886464"/>
    <lineage>
        <taxon>Bacteria</taxon>
        <taxon>Pseudomonadati</taxon>
        <taxon>Pseudomonadota</taxon>
        <taxon>Gammaproteobacteria</taxon>
        <taxon>Candidatus Competibacteraceae</taxon>
        <taxon>Plasticicumulans</taxon>
    </lineage>
</organism>
<dbReference type="PRINTS" id="PR00368">
    <property type="entry name" value="FADPNR"/>
</dbReference>
<comment type="function">
    <text evidence="3">Involved in the hydrocarbon hydroxylating system, which transfers electrons from NADH to rubredoxin reductase and then through rubredoxin to alkane 1 monooxygenase.</text>
</comment>
<dbReference type="InterPro" id="IPR018527">
    <property type="entry name" value="Rubredoxin_Fe_BS"/>
</dbReference>
<evidence type="ECO:0000256" key="12">
    <source>
        <dbReference type="ARBA" id="ARBA00023004"/>
    </source>
</evidence>
<name>A0A317MZ40_9GAMM</name>
<dbReference type="PRINTS" id="PR00411">
    <property type="entry name" value="PNDRDTASEI"/>
</dbReference>
<sequence length="446" mass="46842">MSAQGGDWKRYICRACGLIYDEALGDADSGIAAGTRFEDIPDDWVCPLCGVGKADFEVCAPRAVARPAAVARRREAGVVIVGAGAAGWAAAAALRELDAGLPITLVTGCSGDVYHKPELSLALSRGQSAQTLVRETAAAAAGRLGVQLLSETFAVGLSPALHQLRTTRGSLRYRQLVLAQGARPALPAPLTPGLCWRVNDLAAWSGLRAQLAQGPQRVAIVGAGMVGCELAEDLARCGHEVSVLDCAERPLAALLPPPAATRLQQAWAGLGIRFIGGAQIRELLTDAAAPRVLQLADGRRVAADLLLAATGLQTEARLARSGGLAFERGIVVDPQTLRSSAEDVYALGDCISLDGRPCRFIEPIALQAEALAHAVLGRAHAGYRHRPPVIRLKTRALPVTLEGAPCADGEWRTVEDGPLRLVMQQWRDGERIARLTLGPAPLASAA</sequence>
<evidence type="ECO:0000256" key="8">
    <source>
        <dbReference type="ARBA" id="ARBA00022630"/>
    </source>
</evidence>
<evidence type="ECO:0000256" key="10">
    <source>
        <dbReference type="ARBA" id="ARBA00022827"/>
    </source>
</evidence>
<comment type="pathway">
    <text evidence="4">Hydrocarbon metabolism; alkane degradation.</text>
</comment>
<evidence type="ECO:0000256" key="5">
    <source>
        <dbReference type="ARBA" id="ARBA00005337"/>
    </source>
</evidence>
<dbReference type="InterPro" id="IPR023753">
    <property type="entry name" value="FAD/NAD-binding_dom"/>
</dbReference>
<gene>
    <name evidence="14" type="ORF">C7443_10115</name>
</gene>
<dbReference type="GO" id="GO:0016491">
    <property type="term" value="F:oxidoreductase activity"/>
    <property type="evidence" value="ECO:0007669"/>
    <property type="project" value="InterPro"/>
</dbReference>
<dbReference type="PROSITE" id="PS50903">
    <property type="entry name" value="RUBREDOXIN_LIKE"/>
    <property type="match status" value="1"/>
</dbReference>
<evidence type="ECO:0000256" key="3">
    <source>
        <dbReference type="ARBA" id="ARBA00002792"/>
    </source>
</evidence>
<dbReference type="OrthoDB" id="9800167at2"/>
<evidence type="ECO:0000256" key="9">
    <source>
        <dbReference type="ARBA" id="ARBA00022723"/>
    </source>
</evidence>
<proteinExistence type="inferred from homology"/>
<keyword evidence="10" id="KW-0274">FAD</keyword>
<dbReference type="PANTHER" id="PTHR43429">
    <property type="entry name" value="PYRIDINE NUCLEOTIDE-DISULFIDE OXIDOREDUCTASE DOMAIN-CONTAINING"/>
    <property type="match status" value="1"/>
</dbReference>
<comment type="cofactor">
    <cofactor evidence="1">
        <name>Fe(3+)</name>
        <dbReference type="ChEBI" id="CHEBI:29034"/>
    </cofactor>
</comment>
<keyword evidence="9" id="KW-0479">Metal-binding</keyword>
<dbReference type="Gene3D" id="2.20.28.10">
    <property type="match status" value="1"/>
</dbReference>
<dbReference type="CDD" id="cd00730">
    <property type="entry name" value="rubredoxin"/>
    <property type="match status" value="1"/>
</dbReference>
<protein>
    <submittedName>
        <fullName evidence="14">Rubredoxin-NAD+ reductase</fullName>
    </submittedName>
</protein>
<evidence type="ECO:0000256" key="6">
    <source>
        <dbReference type="ARBA" id="ARBA00006442"/>
    </source>
</evidence>
<dbReference type="InterPro" id="IPR024935">
    <property type="entry name" value="Rubredoxin_dom"/>
</dbReference>
<evidence type="ECO:0000313" key="15">
    <source>
        <dbReference type="Proteomes" id="UP000246569"/>
    </source>
</evidence>
<dbReference type="InterPro" id="IPR024934">
    <property type="entry name" value="Rubredoxin-like_dom"/>
</dbReference>
<comment type="caution">
    <text evidence="14">The sequence shown here is derived from an EMBL/GenBank/DDBJ whole genome shotgun (WGS) entry which is preliminary data.</text>
</comment>
<dbReference type="PROSITE" id="PS00202">
    <property type="entry name" value="RUBREDOXIN"/>
    <property type="match status" value="1"/>
</dbReference>
<evidence type="ECO:0000313" key="14">
    <source>
        <dbReference type="EMBL" id="PWV65532.1"/>
    </source>
</evidence>
<comment type="cofactor">
    <cofactor evidence="2">
        <name>FAD</name>
        <dbReference type="ChEBI" id="CHEBI:57692"/>
    </cofactor>
</comment>
<accession>A0A317MZ40</accession>
<dbReference type="AlphaFoldDB" id="A0A317MZ40"/>